<evidence type="ECO:0000313" key="1">
    <source>
        <dbReference type="EMBL" id="HJG87099.1"/>
    </source>
</evidence>
<reference evidence="1" key="2">
    <citation type="submission" date="2021-09" db="EMBL/GenBank/DDBJ databases">
        <authorList>
            <person name="Gilroy R."/>
        </authorList>
    </citation>
    <scope>NUCLEOTIDE SEQUENCE</scope>
    <source>
        <strain evidence="1">CHK179-5677</strain>
    </source>
</reference>
<reference evidence="1" key="1">
    <citation type="journal article" date="2021" name="PeerJ">
        <title>Extensive microbial diversity within the chicken gut microbiome revealed by metagenomics and culture.</title>
        <authorList>
            <person name="Gilroy R."/>
            <person name="Ravi A."/>
            <person name="Getino M."/>
            <person name="Pursley I."/>
            <person name="Horton D.L."/>
            <person name="Alikhan N.F."/>
            <person name="Baker D."/>
            <person name="Gharbi K."/>
            <person name="Hall N."/>
            <person name="Watson M."/>
            <person name="Adriaenssens E.M."/>
            <person name="Foster-Nyarko E."/>
            <person name="Jarju S."/>
            <person name="Secka A."/>
            <person name="Antonio M."/>
            <person name="Oren A."/>
            <person name="Chaudhuri R.R."/>
            <person name="La Ragione R."/>
            <person name="Hildebrand F."/>
            <person name="Pallen M.J."/>
        </authorList>
    </citation>
    <scope>NUCLEOTIDE SEQUENCE</scope>
    <source>
        <strain evidence="1">CHK179-5677</strain>
    </source>
</reference>
<sequence>MIGRAVLALLAAAGLLALGWLLLGAAVAPVGRGSVYAVVPAGGDGEHLEQDLAGLRWLRKGGMARFTVVIADCGLSGQGRRLAERLAWRDRGVILCAMDDLPACLWEEKQV</sequence>
<proteinExistence type="predicted"/>
<dbReference type="RefSeq" id="WP_294534686.1">
    <property type="nucleotide sequence ID" value="NZ_DYUC01000087.1"/>
</dbReference>
<dbReference type="Proteomes" id="UP000760668">
    <property type="component" value="Unassembled WGS sequence"/>
</dbReference>
<accession>A0A921STD4</accession>
<gene>
    <name evidence="1" type="ORF">K8V01_08775</name>
</gene>
<organism evidence="1 2">
    <name type="scientific">Pseudoflavonifractor capillosus</name>
    <dbReference type="NCBI Taxonomy" id="106588"/>
    <lineage>
        <taxon>Bacteria</taxon>
        <taxon>Bacillati</taxon>
        <taxon>Bacillota</taxon>
        <taxon>Clostridia</taxon>
        <taxon>Eubacteriales</taxon>
        <taxon>Oscillospiraceae</taxon>
        <taxon>Pseudoflavonifractor</taxon>
    </lineage>
</organism>
<protein>
    <submittedName>
        <fullName evidence="1">Uncharacterized protein</fullName>
    </submittedName>
</protein>
<dbReference type="EMBL" id="DYUC01000087">
    <property type="protein sequence ID" value="HJG87099.1"/>
    <property type="molecule type" value="Genomic_DNA"/>
</dbReference>
<comment type="caution">
    <text evidence="1">The sequence shown here is derived from an EMBL/GenBank/DDBJ whole genome shotgun (WGS) entry which is preliminary data.</text>
</comment>
<name>A0A921STD4_9FIRM</name>
<dbReference type="AlphaFoldDB" id="A0A921STD4"/>
<evidence type="ECO:0000313" key="2">
    <source>
        <dbReference type="Proteomes" id="UP000760668"/>
    </source>
</evidence>